<accession>S7WWF4</accession>
<evidence type="ECO:0000313" key="1">
    <source>
        <dbReference type="EMBL" id="EPR71104.1"/>
    </source>
</evidence>
<organism evidence="1 2">
    <name type="scientific">Cyclobacterium qasimii M12-11B</name>
    <dbReference type="NCBI Taxonomy" id="641524"/>
    <lineage>
        <taxon>Bacteria</taxon>
        <taxon>Pseudomonadati</taxon>
        <taxon>Bacteroidota</taxon>
        <taxon>Cytophagia</taxon>
        <taxon>Cytophagales</taxon>
        <taxon>Cyclobacteriaceae</taxon>
        <taxon>Cyclobacterium</taxon>
    </lineage>
</organism>
<comment type="caution">
    <text evidence="1">The sequence shown here is derived from an EMBL/GenBank/DDBJ whole genome shotgun (WGS) entry which is preliminary data.</text>
</comment>
<sequence length="46" mass="5367">MKNLELLPSNPVDGLFSIVFFLKTRKVFLQASDLPFRNSLFYTFVL</sequence>
<gene>
    <name evidence="1" type="ORF">ADICYQ_0695</name>
</gene>
<evidence type="ECO:0000313" key="2">
    <source>
        <dbReference type="Proteomes" id="UP000014974"/>
    </source>
</evidence>
<proteinExistence type="predicted"/>
<dbReference type="EMBL" id="ATNM01000029">
    <property type="protein sequence ID" value="EPR71104.1"/>
    <property type="molecule type" value="Genomic_DNA"/>
</dbReference>
<protein>
    <submittedName>
        <fullName evidence="1">Uncharacterized protein</fullName>
    </submittedName>
</protein>
<name>S7WWF4_9BACT</name>
<reference evidence="1 2" key="1">
    <citation type="journal article" date="2013" name="Genome Announc.">
        <title>Draft Genome Sequence of Cyclobacterium qasimii Strain M12-11BT, Isolated from Arctic Marine Sediment.</title>
        <authorList>
            <person name="Shivaji S."/>
            <person name="Ara S."/>
            <person name="Singh A."/>
            <person name="Kumar Pinnaka A."/>
        </authorList>
    </citation>
    <scope>NUCLEOTIDE SEQUENCE [LARGE SCALE GENOMIC DNA]</scope>
    <source>
        <strain evidence="1 2">M12-11B</strain>
    </source>
</reference>
<dbReference type="AlphaFoldDB" id="S7WWF4"/>
<dbReference type="Proteomes" id="UP000014974">
    <property type="component" value="Unassembled WGS sequence"/>
</dbReference>